<reference evidence="2 3" key="1">
    <citation type="submission" date="2019-08" db="EMBL/GenBank/DDBJ databases">
        <title>Deep-cultivation of Planctomycetes and their phenomic and genomic characterization uncovers novel biology.</title>
        <authorList>
            <person name="Wiegand S."/>
            <person name="Jogler M."/>
            <person name="Boedeker C."/>
            <person name="Pinto D."/>
            <person name="Vollmers J."/>
            <person name="Rivas-Marin E."/>
            <person name="Kohn T."/>
            <person name="Peeters S.H."/>
            <person name="Heuer A."/>
            <person name="Rast P."/>
            <person name="Oberbeckmann S."/>
            <person name="Bunk B."/>
            <person name="Jeske O."/>
            <person name="Meyerdierks A."/>
            <person name="Storesund J.E."/>
            <person name="Kallscheuer N."/>
            <person name="Luecker S."/>
            <person name="Lage O.M."/>
            <person name="Pohl T."/>
            <person name="Merkel B.J."/>
            <person name="Hornburger P."/>
            <person name="Mueller R.-W."/>
            <person name="Bruemmer F."/>
            <person name="Labrenz M."/>
            <person name="Spormann A.M."/>
            <person name="Op den Camp H."/>
            <person name="Overmann J."/>
            <person name="Amann R."/>
            <person name="Jetten M.S.M."/>
            <person name="Mascher T."/>
            <person name="Medema M.H."/>
            <person name="Devos D.P."/>
            <person name="Kaster A.-K."/>
            <person name="Ovreas L."/>
            <person name="Rohde M."/>
            <person name="Galperin M.Y."/>
            <person name="Jogler C."/>
        </authorList>
    </citation>
    <scope>NUCLEOTIDE SEQUENCE [LARGE SCALE GENOMIC DNA]</scope>
    <source>
        <strain evidence="2 3">OJF2</strain>
    </source>
</reference>
<gene>
    <name evidence="2" type="ORF">OJF2_40880</name>
</gene>
<dbReference type="AlphaFoldDB" id="A0A5B9W4H7"/>
<organism evidence="2 3">
    <name type="scientific">Aquisphaera giovannonii</name>
    <dbReference type="NCBI Taxonomy" id="406548"/>
    <lineage>
        <taxon>Bacteria</taxon>
        <taxon>Pseudomonadati</taxon>
        <taxon>Planctomycetota</taxon>
        <taxon>Planctomycetia</taxon>
        <taxon>Isosphaerales</taxon>
        <taxon>Isosphaeraceae</taxon>
        <taxon>Aquisphaera</taxon>
    </lineage>
</organism>
<dbReference type="KEGG" id="agv:OJF2_40880"/>
<dbReference type="CDD" id="cd11576">
    <property type="entry name" value="GH99_GH71_like_2"/>
    <property type="match status" value="1"/>
</dbReference>
<dbReference type="EMBL" id="CP042997">
    <property type="protein sequence ID" value="QEH35536.1"/>
    <property type="molecule type" value="Genomic_DNA"/>
</dbReference>
<sequence length="431" mass="48671" precursor="true">MMRRLRRSFTVLLGWGIAFPVLAAPAMAQRTDPSPPYRHVDASTIDGKVLCGYQAWFRCPGDPDDRGWSHWSRDGRRIEPGTLSVEMWPDMAAYGEDERYQAPGFTLPDGSPATLFSSANPKTILRHFRWMAEHEIDGAFAQHFLVGLPGGPLAELHPARRRVLDRVAEAAEATGRAWAIAYDIAGMPHNKIYDALTSDWKRAVDSGLVAGTSYLHQDGKPVVQVWGFYRKSPSNAMTPELAHRIVDFFKAQAGGKYAAYLIGGGDWDWRRDEEQRKVVYRFDAYSPWNVGNWRRDAKGDSHASTGWWDEDRRDCEGHGVLWLPVVYPGFGWDNLMRKPAGTTTIPRRGGAFYWEQFRDLRRLGVRSAVVAMFDEVDEGTAIFKVTSSPPTQAHFLTFEGLPSDWYLRLTREGARLLRGDRPDSEAIPITP</sequence>
<keyword evidence="1" id="KW-0732">Signal</keyword>
<evidence type="ECO:0000313" key="2">
    <source>
        <dbReference type="EMBL" id="QEH35536.1"/>
    </source>
</evidence>
<dbReference type="OrthoDB" id="6387072at2"/>
<keyword evidence="3" id="KW-1185">Reference proteome</keyword>
<protein>
    <recommendedName>
        <fullName evidence="4">Xylosidase/arabinosidase</fullName>
    </recommendedName>
</protein>
<evidence type="ECO:0000313" key="3">
    <source>
        <dbReference type="Proteomes" id="UP000324233"/>
    </source>
</evidence>
<feature type="chain" id="PRO_5022972924" description="Xylosidase/arabinosidase" evidence="1">
    <location>
        <begin position="24"/>
        <end position="431"/>
    </location>
</feature>
<dbReference type="Proteomes" id="UP000324233">
    <property type="component" value="Chromosome"/>
</dbReference>
<name>A0A5B9W4H7_9BACT</name>
<dbReference type="Gene3D" id="3.20.20.80">
    <property type="entry name" value="Glycosidases"/>
    <property type="match status" value="1"/>
</dbReference>
<dbReference type="RefSeq" id="WP_148595330.1">
    <property type="nucleotide sequence ID" value="NZ_CP042997.1"/>
</dbReference>
<proteinExistence type="predicted"/>
<accession>A0A5B9W4H7</accession>
<evidence type="ECO:0000256" key="1">
    <source>
        <dbReference type="SAM" id="SignalP"/>
    </source>
</evidence>
<feature type="signal peptide" evidence="1">
    <location>
        <begin position="1"/>
        <end position="23"/>
    </location>
</feature>
<evidence type="ECO:0008006" key="4">
    <source>
        <dbReference type="Google" id="ProtNLM"/>
    </source>
</evidence>